<dbReference type="InterPro" id="IPR010998">
    <property type="entry name" value="Integrase_recombinase_N"/>
</dbReference>
<proteinExistence type="predicted"/>
<dbReference type="InterPro" id="IPR011010">
    <property type="entry name" value="DNA_brk_join_enz"/>
</dbReference>
<dbReference type="SUPFAM" id="SSF56349">
    <property type="entry name" value="DNA breaking-rejoining enzymes"/>
    <property type="match status" value="1"/>
</dbReference>
<dbReference type="CDD" id="cd00397">
    <property type="entry name" value="DNA_BRE_C"/>
    <property type="match status" value="1"/>
</dbReference>
<evidence type="ECO:0000259" key="5">
    <source>
        <dbReference type="PROSITE" id="PS51898"/>
    </source>
</evidence>
<dbReference type="EMBL" id="MSTI01000073">
    <property type="protein sequence ID" value="OLV18209.1"/>
    <property type="molecule type" value="Genomic_DNA"/>
</dbReference>
<reference evidence="7 8" key="1">
    <citation type="submission" date="2017-01" db="EMBL/GenBank/DDBJ databases">
        <title>Genome Analysis of Deinococcus marmoris KOPRI26562.</title>
        <authorList>
            <person name="Kim J.H."/>
            <person name="Oh H.-M."/>
        </authorList>
    </citation>
    <scope>NUCLEOTIDE SEQUENCE [LARGE SCALE GENOMIC DNA]</scope>
    <source>
        <strain evidence="7 8">KOPRI26562</strain>
    </source>
</reference>
<dbReference type="PANTHER" id="PTHR30349">
    <property type="entry name" value="PHAGE INTEGRASE-RELATED"/>
    <property type="match status" value="1"/>
</dbReference>
<sequence length="341" mass="37779">MNTLLEAANPSPGAARTTLVRSSGPQSWRDKPDDALRRDALRLLGQLRENAAAARPVWENFFDAALGDSVGSPHTRRSYQQGAWTFLQWALSGEGGVDLLRPARRDGQRYLGWLRSHRPGQPYRPATLQVRIVAARAVMSALRWAGLGEARDPFGGVRVRADATPSIVSRPPYGDPELAALRTLAESLDPEDRRLWVLTLLCLHAGLRVAEALALTPDQIEGGGRFLRLTGKGSKMRQVPLSQQLITELSMLSAPDGRYFGWSYNDVTYRMKGVMANSGLIWRGFHGLRKACATRLYEATGDFTRVGLFLGHASADTTRRYVAVRADDLSRYVDGWTENTY</sequence>
<dbReference type="GO" id="GO:0003677">
    <property type="term" value="F:DNA binding"/>
    <property type="evidence" value="ECO:0007669"/>
    <property type="project" value="UniProtKB-UniRule"/>
</dbReference>
<dbReference type="PROSITE" id="PS51900">
    <property type="entry name" value="CB"/>
    <property type="match status" value="1"/>
</dbReference>
<organism evidence="7 8">
    <name type="scientific">Deinococcus marmoris</name>
    <dbReference type="NCBI Taxonomy" id="249408"/>
    <lineage>
        <taxon>Bacteria</taxon>
        <taxon>Thermotogati</taxon>
        <taxon>Deinococcota</taxon>
        <taxon>Deinococci</taxon>
        <taxon>Deinococcales</taxon>
        <taxon>Deinococcaceae</taxon>
        <taxon>Deinococcus</taxon>
    </lineage>
</organism>
<dbReference type="GO" id="GO:0006310">
    <property type="term" value="P:DNA recombination"/>
    <property type="evidence" value="ECO:0007669"/>
    <property type="project" value="UniProtKB-KW"/>
</dbReference>
<dbReference type="Gene3D" id="1.10.443.10">
    <property type="entry name" value="Intergrase catalytic core"/>
    <property type="match status" value="1"/>
</dbReference>
<evidence type="ECO:0000256" key="2">
    <source>
        <dbReference type="ARBA" id="ARBA00023172"/>
    </source>
</evidence>
<feature type="region of interest" description="Disordered" evidence="4">
    <location>
        <begin position="1"/>
        <end position="32"/>
    </location>
</feature>
<comment type="caution">
    <text evidence="7">The sequence shown here is derived from an EMBL/GenBank/DDBJ whole genome shotgun (WGS) entry which is preliminary data.</text>
</comment>
<protein>
    <submittedName>
        <fullName evidence="7">Integrase/recombinase XerD</fullName>
    </submittedName>
</protein>
<dbReference type="AlphaFoldDB" id="A0A1U7NZ68"/>
<dbReference type="InterPro" id="IPR002104">
    <property type="entry name" value="Integrase_catalytic"/>
</dbReference>
<dbReference type="OrthoDB" id="57860at2"/>
<evidence type="ECO:0000256" key="3">
    <source>
        <dbReference type="PROSITE-ProRule" id="PRU01248"/>
    </source>
</evidence>
<evidence type="ECO:0000313" key="8">
    <source>
        <dbReference type="Proteomes" id="UP000186607"/>
    </source>
</evidence>
<dbReference type="InterPro" id="IPR044068">
    <property type="entry name" value="CB"/>
</dbReference>
<name>A0A1U7NZ68_9DEIO</name>
<dbReference type="Gene3D" id="1.10.150.130">
    <property type="match status" value="1"/>
</dbReference>
<keyword evidence="8" id="KW-1185">Reference proteome</keyword>
<dbReference type="InterPro" id="IPR050090">
    <property type="entry name" value="Tyrosine_recombinase_XerCD"/>
</dbReference>
<evidence type="ECO:0000259" key="6">
    <source>
        <dbReference type="PROSITE" id="PS51900"/>
    </source>
</evidence>
<evidence type="ECO:0000313" key="7">
    <source>
        <dbReference type="EMBL" id="OLV18209.1"/>
    </source>
</evidence>
<feature type="domain" description="Tyr recombinase" evidence="5">
    <location>
        <begin position="169"/>
        <end position="334"/>
    </location>
</feature>
<keyword evidence="2" id="KW-0233">DNA recombination</keyword>
<dbReference type="GO" id="GO:0015074">
    <property type="term" value="P:DNA integration"/>
    <property type="evidence" value="ECO:0007669"/>
    <property type="project" value="InterPro"/>
</dbReference>
<evidence type="ECO:0000256" key="1">
    <source>
        <dbReference type="ARBA" id="ARBA00023125"/>
    </source>
</evidence>
<dbReference type="PROSITE" id="PS51898">
    <property type="entry name" value="TYR_RECOMBINASE"/>
    <property type="match status" value="1"/>
</dbReference>
<dbReference type="PANTHER" id="PTHR30349:SF81">
    <property type="entry name" value="TYROSINE RECOMBINASE XERC"/>
    <property type="match status" value="1"/>
</dbReference>
<dbReference type="InterPro" id="IPR013762">
    <property type="entry name" value="Integrase-like_cat_sf"/>
</dbReference>
<keyword evidence="1 3" id="KW-0238">DNA-binding</keyword>
<dbReference type="Proteomes" id="UP000186607">
    <property type="component" value="Unassembled WGS sequence"/>
</dbReference>
<accession>A0A1U7NZ68</accession>
<evidence type="ECO:0000256" key="4">
    <source>
        <dbReference type="SAM" id="MobiDB-lite"/>
    </source>
</evidence>
<dbReference type="STRING" id="249408.BOO71_0006535"/>
<feature type="domain" description="Core-binding (CB)" evidence="6">
    <location>
        <begin position="52"/>
        <end position="143"/>
    </location>
</feature>
<dbReference type="RefSeq" id="WP_075832329.1">
    <property type="nucleotide sequence ID" value="NZ_MSTI01000073.1"/>
</dbReference>
<gene>
    <name evidence="7" type="ORF">BOO71_0006535</name>
</gene>
<dbReference type="Pfam" id="PF00589">
    <property type="entry name" value="Phage_integrase"/>
    <property type="match status" value="2"/>
</dbReference>